<protein>
    <submittedName>
        <fullName evidence="3">Ankyrin</fullName>
    </submittedName>
</protein>
<evidence type="ECO:0000256" key="1">
    <source>
        <dbReference type="ARBA" id="ARBA00022737"/>
    </source>
</evidence>
<dbReference type="InterPro" id="IPR051165">
    <property type="entry name" value="Multifunctional_ANK_Repeat"/>
</dbReference>
<organism evidence="3 4">
    <name type="scientific">Gonapodya prolifera (strain JEL478)</name>
    <name type="common">Monoblepharis prolifera</name>
    <dbReference type="NCBI Taxonomy" id="1344416"/>
    <lineage>
        <taxon>Eukaryota</taxon>
        <taxon>Fungi</taxon>
        <taxon>Fungi incertae sedis</taxon>
        <taxon>Chytridiomycota</taxon>
        <taxon>Chytridiomycota incertae sedis</taxon>
        <taxon>Monoblepharidomycetes</taxon>
        <taxon>Monoblepharidales</taxon>
        <taxon>Gonapodyaceae</taxon>
        <taxon>Gonapodya</taxon>
    </lineage>
</organism>
<keyword evidence="4" id="KW-1185">Reference proteome</keyword>
<dbReference type="SUPFAM" id="SSF48403">
    <property type="entry name" value="Ankyrin repeat"/>
    <property type="match status" value="1"/>
</dbReference>
<dbReference type="Pfam" id="PF00023">
    <property type="entry name" value="Ank"/>
    <property type="match status" value="1"/>
</dbReference>
<dbReference type="AlphaFoldDB" id="A0A139AKY4"/>
<keyword evidence="2" id="KW-0040">ANK repeat</keyword>
<dbReference type="PANTHER" id="PTHR24123">
    <property type="entry name" value="ANKYRIN REPEAT-CONTAINING"/>
    <property type="match status" value="1"/>
</dbReference>
<sequence length="299" mass="31911">MSPLFRLLALPTELIQRVGVFCADHRLAFPTPALNRYLHAIFSFPTSIATRALRHFPSSEAALLAESLCGDAPVLAILCRRMPRAILSTVPALGRAAWAGHLAAVQCLLDAGADPNVGENNQAIVAAAYQKSADIVRLLLHRGATNKQEALLMAAQRGSVACVRELLAHGAHPDALMLWGGVVQSGVPELVEVLLQDGRVRAVMADDENTVPRALIFAAVQCGHAETTLLILKHLPDTHALKDGLVLNAASRGHADVVKVLLDSGADLKQCGGAAIRVATEKGHDRVLQVFRERGFVDL</sequence>
<dbReference type="STRING" id="1344416.A0A139AKY4"/>
<keyword evidence="1" id="KW-0677">Repeat</keyword>
<dbReference type="OMA" id="DNEAIRC"/>
<evidence type="ECO:0000256" key="2">
    <source>
        <dbReference type="ARBA" id="ARBA00023043"/>
    </source>
</evidence>
<dbReference type="EMBL" id="KQ965748">
    <property type="protein sequence ID" value="KXS17153.1"/>
    <property type="molecule type" value="Genomic_DNA"/>
</dbReference>
<dbReference type="OrthoDB" id="76098at2759"/>
<dbReference type="Gene3D" id="1.25.40.20">
    <property type="entry name" value="Ankyrin repeat-containing domain"/>
    <property type="match status" value="2"/>
</dbReference>
<evidence type="ECO:0000313" key="4">
    <source>
        <dbReference type="Proteomes" id="UP000070544"/>
    </source>
</evidence>
<dbReference type="PANTHER" id="PTHR24123:SF33">
    <property type="entry name" value="PROTEIN HOS4"/>
    <property type="match status" value="1"/>
</dbReference>
<dbReference type="InterPro" id="IPR036770">
    <property type="entry name" value="Ankyrin_rpt-contain_sf"/>
</dbReference>
<proteinExistence type="predicted"/>
<accession>A0A139AKY4</accession>
<dbReference type="Proteomes" id="UP000070544">
    <property type="component" value="Unassembled WGS sequence"/>
</dbReference>
<dbReference type="Pfam" id="PF12796">
    <property type="entry name" value="Ank_2"/>
    <property type="match status" value="1"/>
</dbReference>
<evidence type="ECO:0000313" key="3">
    <source>
        <dbReference type="EMBL" id="KXS17153.1"/>
    </source>
</evidence>
<dbReference type="InterPro" id="IPR002110">
    <property type="entry name" value="Ankyrin_rpt"/>
</dbReference>
<reference evidence="3 4" key="1">
    <citation type="journal article" date="2015" name="Genome Biol. Evol.">
        <title>Phylogenomic analyses indicate that early fungi evolved digesting cell walls of algal ancestors of land plants.</title>
        <authorList>
            <person name="Chang Y."/>
            <person name="Wang S."/>
            <person name="Sekimoto S."/>
            <person name="Aerts A.L."/>
            <person name="Choi C."/>
            <person name="Clum A."/>
            <person name="LaButti K.M."/>
            <person name="Lindquist E.A."/>
            <person name="Yee Ngan C."/>
            <person name="Ohm R.A."/>
            <person name="Salamov A.A."/>
            <person name="Grigoriev I.V."/>
            <person name="Spatafora J.W."/>
            <person name="Berbee M.L."/>
        </authorList>
    </citation>
    <scope>NUCLEOTIDE SEQUENCE [LARGE SCALE GENOMIC DNA]</scope>
    <source>
        <strain evidence="3 4">JEL478</strain>
    </source>
</reference>
<name>A0A139AKY4_GONPJ</name>
<dbReference type="SMART" id="SM00248">
    <property type="entry name" value="ANK"/>
    <property type="match status" value="3"/>
</dbReference>
<gene>
    <name evidence="3" type="ORF">M427DRAFT_43125</name>
</gene>